<evidence type="ECO:0000259" key="2">
    <source>
        <dbReference type="PROSITE" id="PS50926"/>
    </source>
</evidence>
<gene>
    <name evidence="3" type="ORF">CWATWH0402_2971</name>
</gene>
<feature type="transmembrane region" description="Helical" evidence="1">
    <location>
        <begin position="65"/>
        <end position="91"/>
    </location>
</feature>
<evidence type="ECO:0000313" key="3">
    <source>
        <dbReference type="EMBL" id="CCQ69480.1"/>
    </source>
</evidence>
<dbReference type="GO" id="GO:0008168">
    <property type="term" value="F:methyltransferase activity"/>
    <property type="evidence" value="ECO:0007669"/>
    <property type="project" value="UniProtKB-KW"/>
</dbReference>
<dbReference type="InterPro" id="IPR002792">
    <property type="entry name" value="TRAM_dom"/>
</dbReference>
<dbReference type="GO" id="GO:0032259">
    <property type="term" value="P:methylation"/>
    <property type="evidence" value="ECO:0007669"/>
    <property type="project" value="UniProtKB-KW"/>
</dbReference>
<evidence type="ECO:0000313" key="4">
    <source>
        <dbReference type="Proteomes" id="UP000018130"/>
    </source>
</evidence>
<protein>
    <submittedName>
        <fullName evidence="3">RNA methyltransferase, TrmA family</fullName>
    </submittedName>
</protein>
<dbReference type="Gene3D" id="2.40.50.140">
    <property type="entry name" value="Nucleic acid-binding proteins"/>
    <property type="match status" value="1"/>
</dbReference>
<dbReference type="EMBL" id="CAQN01000987">
    <property type="protein sequence ID" value="CCQ69480.1"/>
    <property type="molecule type" value="Genomic_DNA"/>
</dbReference>
<dbReference type="PROSITE" id="PS50926">
    <property type="entry name" value="TRAM"/>
    <property type="match status" value="1"/>
</dbReference>
<accession>T2JW85</accession>
<comment type="caution">
    <text evidence="3">The sequence shown here is derived from an EMBL/GenBank/DDBJ whole genome shotgun (WGS) entry which is preliminary data.</text>
</comment>
<organism evidence="3 4">
    <name type="scientific">Crocosphaera watsonii WH 0402</name>
    <dbReference type="NCBI Taxonomy" id="1284629"/>
    <lineage>
        <taxon>Bacteria</taxon>
        <taxon>Bacillati</taxon>
        <taxon>Cyanobacteriota</taxon>
        <taxon>Cyanophyceae</taxon>
        <taxon>Oscillatoriophycideae</taxon>
        <taxon>Chroococcales</taxon>
        <taxon>Aphanothecaceae</taxon>
        <taxon>Crocosphaera</taxon>
    </lineage>
</organism>
<keyword evidence="1" id="KW-1133">Transmembrane helix</keyword>
<dbReference type="Pfam" id="PF01938">
    <property type="entry name" value="TRAM"/>
    <property type="match status" value="1"/>
</dbReference>
<reference evidence="3 4" key="1">
    <citation type="submission" date="2013-01" db="EMBL/GenBank/DDBJ databases">
        <authorList>
            <person name="Bench S."/>
        </authorList>
    </citation>
    <scope>NUCLEOTIDE SEQUENCE [LARGE SCALE GENOMIC DNA]</scope>
    <source>
        <strain evidence="3 4">WH 0402</strain>
    </source>
</reference>
<keyword evidence="3" id="KW-0808">Transferase</keyword>
<keyword evidence="1" id="KW-0472">Membrane</keyword>
<dbReference type="Proteomes" id="UP000018130">
    <property type="component" value="Unassembled WGS sequence"/>
</dbReference>
<dbReference type="InterPro" id="IPR012340">
    <property type="entry name" value="NA-bd_OB-fold"/>
</dbReference>
<evidence type="ECO:0000256" key="1">
    <source>
        <dbReference type="SAM" id="Phobius"/>
    </source>
</evidence>
<proteinExistence type="predicted"/>
<keyword evidence="3" id="KW-0489">Methyltransferase</keyword>
<sequence>MNQSYQQGQLIELEIIDLANSGDGVGKLDGKAIFVPDTVSGDRILARVTTSRNNTLTENYKKLSLLLPIGFGLAALWLINVGVVNGSILILNIN</sequence>
<name>T2JW85_CROWT</name>
<reference evidence="3 4" key="2">
    <citation type="submission" date="2013-09" db="EMBL/GenBank/DDBJ databases">
        <title>Whole genome comparison of six Crocosphaera watsonii strains with differing phenotypes.</title>
        <authorList>
            <person name="Bench S.R."/>
            <person name="Heller P."/>
            <person name="Frank I."/>
            <person name="Arciniega M."/>
            <person name="Shilova I.N."/>
            <person name="Zehr J.P."/>
        </authorList>
    </citation>
    <scope>NUCLEOTIDE SEQUENCE [LARGE SCALE GENOMIC DNA]</scope>
    <source>
        <strain evidence="3 4">WH 0402</strain>
    </source>
</reference>
<keyword evidence="1" id="KW-0812">Transmembrane</keyword>
<dbReference type="AlphaFoldDB" id="T2JW85"/>
<dbReference type="SUPFAM" id="SSF50249">
    <property type="entry name" value="Nucleic acid-binding proteins"/>
    <property type="match status" value="1"/>
</dbReference>
<feature type="domain" description="TRAM" evidence="2">
    <location>
        <begin position="4"/>
        <end position="62"/>
    </location>
</feature>